<feature type="compositionally biased region" description="Low complexity" evidence="1">
    <location>
        <begin position="31"/>
        <end position="40"/>
    </location>
</feature>
<gene>
    <name evidence="2" type="ORF">WICPIJ_004847</name>
</gene>
<name>A0A9P8Q7A6_WICPI</name>
<sequence length="102" mass="11527">MSLKLVGTISPDKDETNFDNMASACSKESSDSPSTSFSRSLRRLSLSTGSRYLTKDITMFLMRDSLDFKRSASKAVDFKDIPRVSHFARTKFNSLKIASFWK</sequence>
<evidence type="ECO:0000256" key="1">
    <source>
        <dbReference type="SAM" id="MobiDB-lite"/>
    </source>
</evidence>
<protein>
    <submittedName>
        <fullName evidence="2">Uncharacterized protein</fullName>
    </submittedName>
</protein>
<feature type="region of interest" description="Disordered" evidence="1">
    <location>
        <begin position="1"/>
        <end position="40"/>
    </location>
</feature>
<organism evidence="2 3">
    <name type="scientific">Wickerhamomyces pijperi</name>
    <name type="common">Yeast</name>
    <name type="synonym">Pichia pijperi</name>
    <dbReference type="NCBI Taxonomy" id="599730"/>
    <lineage>
        <taxon>Eukaryota</taxon>
        <taxon>Fungi</taxon>
        <taxon>Dikarya</taxon>
        <taxon>Ascomycota</taxon>
        <taxon>Saccharomycotina</taxon>
        <taxon>Saccharomycetes</taxon>
        <taxon>Phaffomycetales</taxon>
        <taxon>Wickerhamomycetaceae</taxon>
        <taxon>Wickerhamomyces</taxon>
    </lineage>
</organism>
<accession>A0A9P8Q7A6</accession>
<reference evidence="2" key="2">
    <citation type="submission" date="2021-01" db="EMBL/GenBank/DDBJ databases">
        <authorList>
            <person name="Schikora-Tamarit M.A."/>
        </authorList>
    </citation>
    <scope>NUCLEOTIDE SEQUENCE</scope>
    <source>
        <strain evidence="2">CBS2887</strain>
    </source>
</reference>
<proteinExistence type="predicted"/>
<dbReference type="Proteomes" id="UP000774326">
    <property type="component" value="Unassembled WGS sequence"/>
</dbReference>
<reference evidence="2" key="1">
    <citation type="journal article" date="2021" name="Open Biol.">
        <title>Shared evolutionary footprints suggest mitochondrial oxidative damage underlies multiple complex I losses in fungi.</title>
        <authorList>
            <person name="Schikora-Tamarit M.A."/>
            <person name="Marcet-Houben M."/>
            <person name="Nosek J."/>
            <person name="Gabaldon T."/>
        </authorList>
    </citation>
    <scope>NUCLEOTIDE SEQUENCE</scope>
    <source>
        <strain evidence="2">CBS2887</strain>
    </source>
</reference>
<keyword evidence="3" id="KW-1185">Reference proteome</keyword>
<comment type="caution">
    <text evidence="2">The sequence shown here is derived from an EMBL/GenBank/DDBJ whole genome shotgun (WGS) entry which is preliminary data.</text>
</comment>
<evidence type="ECO:0000313" key="3">
    <source>
        <dbReference type="Proteomes" id="UP000774326"/>
    </source>
</evidence>
<dbReference type="AlphaFoldDB" id="A0A9P8Q7A6"/>
<evidence type="ECO:0000313" key="2">
    <source>
        <dbReference type="EMBL" id="KAH3684204.1"/>
    </source>
</evidence>
<dbReference type="EMBL" id="JAEUBG010002673">
    <property type="protein sequence ID" value="KAH3684204.1"/>
    <property type="molecule type" value="Genomic_DNA"/>
</dbReference>